<feature type="transmembrane region" description="Helical" evidence="14">
    <location>
        <begin position="174"/>
        <end position="192"/>
    </location>
</feature>
<comment type="caution">
    <text evidence="17">The sequence shown here is derived from an EMBL/GenBank/DDBJ whole genome shotgun (WGS) entry which is preliminary data.</text>
</comment>
<dbReference type="PROSITE" id="PS50112">
    <property type="entry name" value="PAS"/>
    <property type="match status" value="1"/>
</dbReference>
<dbReference type="Pfam" id="PF17203">
    <property type="entry name" value="sCache_3_2"/>
    <property type="match status" value="1"/>
</dbReference>
<evidence type="ECO:0000256" key="3">
    <source>
        <dbReference type="ARBA" id="ARBA00012438"/>
    </source>
</evidence>
<comment type="catalytic activity">
    <reaction evidence="1">
        <text>ATP + protein L-histidine = ADP + protein N-phospho-L-histidine.</text>
        <dbReference type="EC" id="2.7.13.3"/>
    </reaction>
</comment>
<dbReference type="InterPro" id="IPR013767">
    <property type="entry name" value="PAS_fold"/>
</dbReference>
<evidence type="ECO:0000313" key="17">
    <source>
        <dbReference type="EMBL" id="GAA0737171.1"/>
    </source>
</evidence>
<dbReference type="RefSeq" id="WP_343760063.1">
    <property type="nucleotide sequence ID" value="NZ_BAAACG010000008.1"/>
</dbReference>
<keyword evidence="12" id="KW-0902">Two-component regulatory system</keyword>
<feature type="domain" description="Histidine kinase" evidence="15">
    <location>
        <begin position="334"/>
        <end position="528"/>
    </location>
</feature>
<keyword evidence="4" id="KW-1003">Cell membrane</keyword>
<dbReference type="SMART" id="SM00091">
    <property type="entry name" value="PAS"/>
    <property type="match status" value="1"/>
</dbReference>
<dbReference type="InterPro" id="IPR035965">
    <property type="entry name" value="PAS-like_dom_sf"/>
</dbReference>
<evidence type="ECO:0000259" key="15">
    <source>
        <dbReference type="PROSITE" id="PS50109"/>
    </source>
</evidence>
<dbReference type="EMBL" id="BAAACG010000008">
    <property type="protein sequence ID" value="GAA0737171.1"/>
    <property type="molecule type" value="Genomic_DNA"/>
</dbReference>
<proteinExistence type="predicted"/>
<evidence type="ECO:0000256" key="7">
    <source>
        <dbReference type="ARBA" id="ARBA00022692"/>
    </source>
</evidence>
<dbReference type="PRINTS" id="PR00344">
    <property type="entry name" value="BCTRLSENSOR"/>
</dbReference>
<protein>
    <recommendedName>
        <fullName evidence="3">histidine kinase</fullName>
        <ecNumber evidence="3">2.7.13.3</ecNumber>
    </recommendedName>
</protein>
<evidence type="ECO:0000259" key="16">
    <source>
        <dbReference type="PROSITE" id="PS50112"/>
    </source>
</evidence>
<accession>A0ABP3UNS0</accession>
<keyword evidence="5" id="KW-0597">Phosphoprotein</keyword>
<evidence type="ECO:0000256" key="9">
    <source>
        <dbReference type="ARBA" id="ARBA00022777"/>
    </source>
</evidence>
<dbReference type="InterPro" id="IPR005467">
    <property type="entry name" value="His_kinase_dom"/>
</dbReference>
<dbReference type="Pfam" id="PF00989">
    <property type="entry name" value="PAS"/>
    <property type="match status" value="1"/>
</dbReference>
<keyword evidence="6" id="KW-0808">Transferase</keyword>
<dbReference type="InterPro" id="IPR004358">
    <property type="entry name" value="Sig_transdc_His_kin-like_C"/>
</dbReference>
<dbReference type="SMART" id="SM00387">
    <property type="entry name" value="HATPase_c"/>
    <property type="match status" value="1"/>
</dbReference>
<sequence length="532" mass="59531">MYKKLNLNTKILLINSFIIFISLLTANVLINITNTSNIKDKIKTNLKNSSNLISKSSIVKDALKSKRKGLEVQSYVRNILNTSEDIDIIVVCDTKSIRYAHPNKDKIGKKFVGGDEFEVINKGSSYISKSTGTMGNQIRSFSPVLDNNKIIGFVLVSSLTENITKETNDSLKSLIFFTFIGFLIGALNTIILSKNIKNSLLGFKPEQLTELYLQKKEVLDTLTDGIVAIDINNSITLCNKAAKNIMNIPQIDVTGKNIYDIIPNSRLPIILKTEKPELNKNMIIENTIIFSNRIPIKQDDNIIGALAIFNDMTKVTKLAEELTGVKQIVEALKANTHEFMNKLHVILGFIQIDETEKAKNYILNLTEEQQLKINMVIKKIENSTIVALLLGKITKAKQYNITLHLDSKSNLKKSNKRITNNILVTIIGNLINNSIDAINICSKNKKIINLFLNETDKFIIIEINDTGCGISEECLDKIFEKGFSTKGKNRGTGLFLLKNIVENLNGIILIDSKENIGTTIKVKLPKEDKIDD</sequence>
<dbReference type="SUPFAM" id="SSF55785">
    <property type="entry name" value="PYP-like sensor domain (PAS domain)"/>
    <property type="match status" value="1"/>
</dbReference>
<dbReference type="Gene3D" id="3.30.450.20">
    <property type="entry name" value="PAS domain"/>
    <property type="match status" value="2"/>
</dbReference>
<gene>
    <name evidence="17" type="ORF">GCM10008906_12990</name>
</gene>
<name>A0ABP3UNS0_9CLOT</name>
<dbReference type="GO" id="GO:0016301">
    <property type="term" value="F:kinase activity"/>
    <property type="evidence" value="ECO:0007669"/>
    <property type="project" value="UniProtKB-KW"/>
</dbReference>
<evidence type="ECO:0000256" key="4">
    <source>
        <dbReference type="ARBA" id="ARBA00022475"/>
    </source>
</evidence>
<evidence type="ECO:0000256" key="6">
    <source>
        <dbReference type="ARBA" id="ARBA00022679"/>
    </source>
</evidence>
<dbReference type="InterPro" id="IPR003594">
    <property type="entry name" value="HATPase_dom"/>
</dbReference>
<dbReference type="PROSITE" id="PS50109">
    <property type="entry name" value="HIS_KIN"/>
    <property type="match status" value="1"/>
</dbReference>
<keyword evidence="10" id="KW-0067">ATP-binding</keyword>
<reference evidence="18" key="1">
    <citation type="journal article" date="2019" name="Int. J. Syst. Evol. Microbiol.">
        <title>The Global Catalogue of Microorganisms (GCM) 10K type strain sequencing project: providing services to taxonomists for standard genome sequencing and annotation.</title>
        <authorList>
            <consortium name="The Broad Institute Genomics Platform"/>
            <consortium name="The Broad Institute Genome Sequencing Center for Infectious Disease"/>
            <person name="Wu L."/>
            <person name="Ma J."/>
        </authorList>
    </citation>
    <scope>NUCLEOTIDE SEQUENCE [LARGE SCALE GENOMIC DNA]</scope>
    <source>
        <strain evidence="18">JCM 1407</strain>
    </source>
</reference>
<evidence type="ECO:0000256" key="10">
    <source>
        <dbReference type="ARBA" id="ARBA00022840"/>
    </source>
</evidence>
<dbReference type="InterPro" id="IPR036890">
    <property type="entry name" value="HATPase_C_sf"/>
</dbReference>
<evidence type="ECO:0000313" key="18">
    <source>
        <dbReference type="Proteomes" id="UP001501510"/>
    </source>
</evidence>
<dbReference type="Gene3D" id="3.30.565.10">
    <property type="entry name" value="Histidine kinase-like ATPase, C-terminal domain"/>
    <property type="match status" value="1"/>
</dbReference>
<keyword evidence="11 14" id="KW-1133">Transmembrane helix</keyword>
<dbReference type="SUPFAM" id="SSF103190">
    <property type="entry name" value="Sensory domain-like"/>
    <property type="match status" value="1"/>
</dbReference>
<evidence type="ECO:0000256" key="1">
    <source>
        <dbReference type="ARBA" id="ARBA00000085"/>
    </source>
</evidence>
<dbReference type="EC" id="2.7.13.3" evidence="3"/>
<evidence type="ECO:0000256" key="11">
    <source>
        <dbReference type="ARBA" id="ARBA00022989"/>
    </source>
</evidence>
<dbReference type="InterPro" id="IPR000014">
    <property type="entry name" value="PAS"/>
</dbReference>
<evidence type="ECO:0000256" key="8">
    <source>
        <dbReference type="ARBA" id="ARBA00022741"/>
    </source>
</evidence>
<dbReference type="InterPro" id="IPR039506">
    <property type="entry name" value="SPOB_a"/>
</dbReference>
<evidence type="ECO:0000256" key="14">
    <source>
        <dbReference type="SAM" id="Phobius"/>
    </source>
</evidence>
<keyword evidence="9 17" id="KW-0418">Kinase</keyword>
<evidence type="ECO:0000256" key="2">
    <source>
        <dbReference type="ARBA" id="ARBA00004651"/>
    </source>
</evidence>
<organism evidence="17 18">
    <name type="scientific">Clostridium oceanicum</name>
    <dbReference type="NCBI Taxonomy" id="1543"/>
    <lineage>
        <taxon>Bacteria</taxon>
        <taxon>Bacillati</taxon>
        <taxon>Bacillota</taxon>
        <taxon>Clostridia</taxon>
        <taxon>Eubacteriales</taxon>
        <taxon>Clostridiaceae</taxon>
        <taxon>Clostridium</taxon>
    </lineage>
</organism>
<keyword evidence="18" id="KW-1185">Reference proteome</keyword>
<dbReference type="PANTHER" id="PTHR43065">
    <property type="entry name" value="SENSOR HISTIDINE KINASE"/>
    <property type="match status" value="1"/>
</dbReference>
<dbReference type="InterPro" id="IPR033463">
    <property type="entry name" value="sCache_3"/>
</dbReference>
<dbReference type="SUPFAM" id="SSF55874">
    <property type="entry name" value="ATPase domain of HSP90 chaperone/DNA topoisomerase II/histidine kinase"/>
    <property type="match status" value="1"/>
</dbReference>
<keyword evidence="8" id="KW-0547">Nucleotide-binding</keyword>
<dbReference type="Pfam" id="PF14689">
    <property type="entry name" value="SPOB_a"/>
    <property type="match status" value="1"/>
</dbReference>
<evidence type="ECO:0000256" key="12">
    <source>
        <dbReference type="ARBA" id="ARBA00023012"/>
    </source>
</evidence>
<dbReference type="PANTHER" id="PTHR43065:SF10">
    <property type="entry name" value="PEROXIDE STRESS-ACTIVATED HISTIDINE KINASE MAK3"/>
    <property type="match status" value="1"/>
</dbReference>
<feature type="domain" description="PAS" evidence="16">
    <location>
        <begin position="216"/>
        <end position="281"/>
    </location>
</feature>
<keyword evidence="7 14" id="KW-0812">Transmembrane</keyword>
<feature type="transmembrane region" description="Helical" evidence="14">
    <location>
        <begin position="12"/>
        <end position="33"/>
    </location>
</feature>
<dbReference type="Pfam" id="PF02518">
    <property type="entry name" value="HATPase_c"/>
    <property type="match status" value="1"/>
</dbReference>
<evidence type="ECO:0000256" key="13">
    <source>
        <dbReference type="ARBA" id="ARBA00023136"/>
    </source>
</evidence>
<dbReference type="CDD" id="cd00130">
    <property type="entry name" value="PAS"/>
    <property type="match status" value="1"/>
</dbReference>
<keyword evidence="13 14" id="KW-0472">Membrane</keyword>
<evidence type="ECO:0000256" key="5">
    <source>
        <dbReference type="ARBA" id="ARBA00022553"/>
    </source>
</evidence>
<dbReference type="InterPro" id="IPR029151">
    <property type="entry name" value="Sensor-like_sf"/>
</dbReference>
<dbReference type="Proteomes" id="UP001501510">
    <property type="component" value="Unassembled WGS sequence"/>
</dbReference>
<dbReference type="Gene3D" id="1.10.287.130">
    <property type="match status" value="1"/>
</dbReference>
<comment type="subcellular location">
    <subcellularLocation>
        <location evidence="2">Cell membrane</location>
        <topology evidence="2">Multi-pass membrane protein</topology>
    </subcellularLocation>
</comment>